<keyword evidence="2" id="KW-0808">Transferase</keyword>
<dbReference type="PANTHER" id="PTHR22916:SF3">
    <property type="entry name" value="UDP-GLCNAC:BETAGAL BETA-1,3-N-ACETYLGLUCOSAMINYLTRANSFERASE-LIKE PROTEIN 1"/>
    <property type="match status" value="1"/>
</dbReference>
<accession>A0A1M5KXY5</accession>
<dbReference type="Pfam" id="PF00535">
    <property type="entry name" value="Glycos_transf_2"/>
    <property type="match status" value="1"/>
</dbReference>
<proteinExistence type="predicted"/>
<dbReference type="Gene3D" id="3.90.550.10">
    <property type="entry name" value="Spore Coat Polysaccharide Biosynthesis Protein SpsA, Chain A"/>
    <property type="match status" value="1"/>
</dbReference>
<dbReference type="OrthoDB" id="9788101at2"/>
<keyword evidence="3" id="KW-1185">Reference proteome</keyword>
<dbReference type="SUPFAM" id="SSF53448">
    <property type="entry name" value="Nucleotide-diphospho-sugar transferases"/>
    <property type="match status" value="1"/>
</dbReference>
<dbReference type="Proteomes" id="UP000184212">
    <property type="component" value="Unassembled WGS sequence"/>
</dbReference>
<organism evidence="2 3">
    <name type="scientific">Chryseolinea serpens</name>
    <dbReference type="NCBI Taxonomy" id="947013"/>
    <lineage>
        <taxon>Bacteria</taxon>
        <taxon>Pseudomonadati</taxon>
        <taxon>Bacteroidota</taxon>
        <taxon>Cytophagia</taxon>
        <taxon>Cytophagales</taxon>
        <taxon>Fulvivirgaceae</taxon>
        <taxon>Chryseolinea</taxon>
    </lineage>
</organism>
<dbReference type="EMBL" id="FQWQ01000001">
    <property type="protein sequence ID" value="SHG57668.1"/>
    <property type="molecule type" value="Genomic_DNA"/>
</dbReference>
<dbReference type="STRING" id="947013.SAMN04488109_0906"/>
<dbReference type="InterPro" id="IPR029044">
    <property type="entry name" value="Nucleotide-diphossugar_trans"/>
</dbReference>
<evidence type="ECO:0000313" key="2">
    <source>
        <dbReference type="EMBL" id="SHG57668.1"/>
    </source>
</evidence>
<dbReference type="PANTHER" id="PTHR22916">
    <property type="entry name" value="GLYCOSYLTRANSFERASE"/>
    <property type="match status" value="1"/>
</dbReference>
<dbReference type="RefSeq" id="WP_073131465.1">
    <property type="nucleotide sequence ID" value="NZ_FQWQ01000001.1"/>
</dbReference>
<dbReference type="InterPro" id="IPR001173">
    <property type="entry name" value="Glyco_trans_2-like"/>
</dbReference>
<evidence type="ECO:0000259" key="1">
    <source>
        <dbReference type="Pfam" id="PF00535"/>
    </source>
</evidence>
<protein>
    <submittedName>
        <fullName evidence="2">Glycosyl transferase family 2</fullName>
    </submittedName>
</protein>
<dbReference type="CDD" id="cd06433">
    <property type="entry name" value="GT_2_WfgS_like"/>
    <property type="match status" value="1"/>
</dbReference>
<evidence type="ECO:0000313" key="3">
    <source>
        <dbReference type="Proteomes" id="UP000184212"/>
    </source>
</evidence>
<name>A0A1M5KXY5_9BACT</name>
<feature type="domain" description="Glycosyltransferase 2-like" evidence="1">
    <location>
        <begin position="9"/>
        <end position="131"/>
    </location>
</feature>
<gene>
    <name evidence="2" type="ORF">SAMN04488109_0906</name>
</gene>
<dbReference type="GO" id="GO:0016758">
    <property type="term" value="F:hexosyltransferase activity"/>
    <property type="evidence" value="ECO:0007669"/>
    <property type="project" value="UniProtKB-ARBA"/>
</dbReference>
<dbReference type="AlphaFoldDB" id="A0A1M5KXY5"/>
<sequence>MAVEKTILSIIIPTFQAGNTLAASLESIVRQRFHGYEVLVMDGGSTDDTKAIAERYSHEHPNVHFYSERDRGIYDAMNKGIDKSSGDWIYFLGSDDVLFDETVLERIFDNLENIKQDVLYGQVLLSESNTLYLGEFDAEKLVFRNISHQALFVRRTVFEKIGKFDLRYKICADHIHNVKWFFDDQVKKKYVNIVVARFSQQGISSQRDDVDKVRDLPGLVMQHAGSWKYFKFYRIRPLVNWFKKKKDLCKKLFLRFVPTTILRMPRR</sequence>
<reference evidence="2 3" key="1">
    <citation type="submission" date="2016-11" db="EMBL/GenBank/DDBJ databases">
        <authorList>
            <person name="Jaros S."/>
            <person name="Januszkiewicz K."/>
            <person name="Wedrychowicz H."/>
        </authorList>
    </citation>
    <scope>NUCLEOTIDE SEQUENCE [LARGE SCALE GENOMIC DNA]</scope>
    <source>
        <strain evidence="2 3">DSM 24574</strain>
    </source>
</reference>